<organism evidence="1 2">
    <name type="scientific">Flavobacterium chilense</name>
    <dbReference type="NCBI Taxonomy" id="946677"/>
    <lineage>
        <taxon>Bacteria</taxon>
        <taxon>Pseudomonadati</taxon>
        <taxon>Bacteroidota</taxon>
        <taxon>Flavobacteriia</taxon>
        <taxon>Flavobacteriales</taxon>
        <taxon>Flavobacteriaceae</taxon>
        <taxon>Flavobacterium</taxon>
    </lineage>
</organism>
<dbReference type="AlphaFoldDB" id="A0A1M7HPX6"/>
<dbReference type="Proteomes" id="UP000184028">
    <property type="component" value="Unassembled WGS sequence"/>
</dbReference>
<evidence type="ECO:0000313" key="1">
    <source>
        <dbReference type="EMBL" id="SHM30556.1"/>
    </source>
</evidence>
<name>A0A1M7HPX6_9FLAO</name>
<dbReference type="STRING" id="946677.SAMN05444484_10573"/>
<keyword evidence="2" id="KW-1185">Reference proteome</keyword>
<protein>
    <submittedName>
        <fullName evidence="1">Uncharacterized protein</fullName>
    </submittedName>
</protein>
<accession>A0A1M7HPX6</accession>
<reference evidence="2" key="1">
    <citation type="submission" date="2016-11" db="EMBL/GenBank/DDBJ databases">
        <authorList>
            <person name="Varghese N."/>
            <person name="Submissions S."/>
        </authorList>
    </citation>
    <scope>NUCLEOTIDE SEQUENCE [LARGE SCALE GENOMIC DNA]</scope>
    <source>
        <strain evidence="2">DSM 24724</strain>
    </source>
</reference>
<dbReference type="OrthoDB" id="1120276at2"/>
<dbReference type="EMBL" id="FRBT01000005">
    <property type="protein sequence ID" value="SHM30556.1"/>
    <property type="molecule type" value="Genomic_DNA"/>
</dbReference>
<proteinExistence type="predicted"/>
<sequence>MLQLPYTSDNVTLVQEFLDETKKRISQGIEVTYSLKASRELGDLALTYDIETDDILDAIENLTTENYYRGIDPSFRGDFDLCVFCTTVGKENIEIYLKYGLQVNGLEILLISCHVPDFPMSQPFKN</sequence>
<evidence type="ECO:0000313" key="2">
    <source>
        <dbReference type="Proteomes" id="UP000184028"/>
    </source>
</evidence>
<dbReference type="RefSeq" id="WP_068842915.1">
    <property type="nucleotide sequence ID" value="NZ_FRBT01000005.1"/>
</dbReference>
<gene>
    <name evidence="1" type="ORF">SAMN05444484_10573</name>
</gene>